<keyword evidence="4" id="KW-1185">Reference proteome</keyword>
<evidence type="ECO:0000313" key="3">
    <source>
        <dbReference type="EMBL" id="ROT41286.1"/>
    </source>
</evidence>
<feature type="transmembrane region" description="Helical" evidence="2">
    <location>
        <begin position="21"/>
        <end position="41"/>
    </location>
</feature>
<dbReference type="GeneID" id="39575068"/>
<evidence type="ECO:0000256" key="2">
    <source>
        <dbReference type="SAM" id="Phobius"/>
    </source>
</evidence>
<organism evidence="3 4">
    <name type="scientific">Sodiomyces alkalinus (strain CBS 110278 / VKM F-3762 / F11)</name>
    <name type="common">Alkaliphilic filamentous fungus</name>
    <dbReference type="NCBI Taxonomy" id="1314773"/>
    <lineage>
        <taxon>Eukaryota</taxon>
        <taxon>Fungi</taxon>
        <taxon>Dikarya</taxon>
        <taxon>Ascomycota</taxon>
        <taxon>Pezizomycotina</taxon>
        <taxon>Sordariomycetes</taxon>
        <taxon>Hypocreomycetidae</taxon>
        <taxon>Glomerellales</taxon>
        <taxon>Plectosphaerellaceae</taxon>
        <taxon>Sodiomyces</taxon>
    </lineage>
</organism>
<accession>A0A3N2Q3J1</accession>
<dbReference type="AlphaFoldDB" id="A0A3N2Q3J1"/>
<feature type="compositionally biased region" description="Basic and acidic residues" evidence="1">
    <location>
        <begin position="115"/>
        <end position="125"/>
    </location>
</feature>
<reference evidence="3 4" key="1">
    <citation type="journal article" date="2018" name="Mol. Ecol.">
        <title>The obligate alkalophilic soda-lake fungus Sodiomyces alkalinus has shifted to a protein diet.</title>
        <authorList>
            <person name="Grum-Grzhimaylo A.A."/>
            <person name="Falkoski D.L."/>
            <person name="van den Heuvel J."/>
            <person name="Valero-Jimenez C.A."/>
            <person name="Min B."/>
            <person name="Choi I.G."/>
            <person name="Lipzen A."/>
            <person name="Daum C.G."/>
            <person name="Aanen D.K."/>
            <person name="Tsang A."/>
            <person name="Henrissat B."/>
            <person name="Bilanenko E.N."/>
            <person name="de Vries R.P."/>
            <person name="van Kan J.A.L."/>
            <person name="Grigoriev I.V."/>
            <person name="Debets A.J.M."/>
        </authorList>
    </citation>
    <scope>NUCLEOTIDE SEQUENCE [LARGE SCALE GENOMIC DNA]</scope>
    <source>
        <strain evidence="3 4">F11</strain>
    </source>
</reference>
<protein>
    <submittedName>
        <fullName evidence="3">Uncharacterized protein</fullName>
    </submittedName>
</protein>
<evidence type="ECO:0000256" key="1">
    <source>
        <dbReference type="SAM" id="MobiDB-lite"/>
    </source>
</evidence>
<keyword evidence="2" id="KW-1133">Transmembrane helix</keyword>
<evidence type="ECO:0000313" key="4">
    <source>
        <dbReference type="Proteomes" id="UP000272025"/>
    </source>
</evidence>
<feature type="transmembrane region" description="Helical" evidence="2">
    <location>
        <begin position="61"/>
        <end position="80"/>
    </location>
</feature>
<dbReference type="RefSeq" id="XP_028469092.1">
    <property type="nucleotide sequence ID" value="XM_028606590.1"/>
</dbReference>
<dbReference type="EMBL" id="ML119052">
    <property type="protein sequence ID" value="ROT41286.1"/>
    <property type="molecule type" value="Genomic_DNA"/>
</dbReference>
<proteinExistence type="predicted"/>
<dbReference type="Proteomes" id="UP000272025">
    <property type="component" value="Unassembled WGS sequence"/>
</dbReference>
<keyword evidence="2" id="KW-0812">Transmembrane</keyword>
<keyword evidence="2" id="KW-0472">Membrane</keyword>
<gene>
    <name evidence="3" type="ORF">SODALDRAFT_115955</name>
</gene>
<sequence>MEKVEKMPATCRQPLSFSLSLFSSAFFFSFSSYVLVPSHPASPLIPPDSYHYIAGGTSSGAWAWLVWPWTSSSNLNYVWWMKMGGRIRCSGSQWTRPGSIQRHGSPVRGRIPVRKQGERRKGGKEVKRKGGKGARGAEERVDCFGQVCDRSLSRKCIYLMQIGMCSSTVLISYGWEMRIGVYHRGGVTYLCQYILLPLSTLCTPLGPFTDTKVPNGFELVCTVCTMYKTYV</sequence>
<name>A0A3N2Q3J1_SODAK</name>
<feature type="region of interest" description="Disordered" evidence="1">
    <location>
        <begin position="95"/>
        <end position="133"/>
    </location>
</feature>